<dbReference type="EMBL" id="BAAABW010000018">
    <property type="protein sequence ID" value="GAA0356019.1"/>
    <property type="molecule type" value="Genomic_DNA"/>
</dbReference>
<reference evidence="2 3" key="1">
    <citation type="journal article" date="2019" name="Int. J. Syst. Evol. Microbiol.">
        <title>The Global Catalogue of Microorganisms (GCM) 10K type strain sequencing project: providing services to taxonomists for standard genome sequencing and annotation.</title>
        <authorList>
            <consortium name="The Broad Institute Genomics Platform"/>
            <consortium name="The Broad Institute Genome Sequencing Center for Infectious Disease"/>
            <person name="Wu L."/>
            <person name="Ma J."/>
        </authorList>
    </citation>
    <scope>NUCLEOTIDE SEQUENCE [LARGE SCALE GENOMIC DNA]</scope>
    <source>
        <strain evidence="2 3">JCM 4565</strain>
    </source>
</reference>
<keyword evidence="3" id="KW-1185">Reference proteome</keyword>
<organism evidence="2 3">
    <name type="scientific">Streptomyces blastmyceticus</name>
    <dbReference type="NCBI Taxonomy" id="68180"/>
    <lineage>
        <taxon>Bacteria</taxon>
        <taxon>Bacillati</taxon>
        <taxon>Actinomycetota</taxon>
        <taxon>Actinomycetes</taxon>
        <taxon>Kitasatosporales</taxon>
        <taxon>Streptomycetaceae</taxon>
        <taxon>Streptomyces</taxon>
    </lineage>
</organism>
<proteinExistence type="predicted"/>
<accession>A0ABN0X606</accession>
<evidence type="ECO:0000313" key="3">
    <source>
        <dbReference type="Proteomes" id="UP001500063"/>
    </source>
</evidence>
<sequence>MARGEGAGPDGRADPAVRAKGSCSCRLHLRDLLGRITPLLPHDTYGRLRAPQTAPVAGAGPPKSLAAVFEGGGRELLGGTLARAMPVPAGARRARRGAVPLTLPPTPMDHGSAGE</sequence>
<name>A0ABN0X606_9ACTN</name>
<comment type="caution">
    <text evidence="2">The sequence shown here is derived from an EMBL/GenBank/DDBJ whole genome shotgun (WGS) entry which is preliminary data.</text>
</comment>
<feature type="region of interest" description="Disordered" evidence="1">
    <location>
        <begin position="1"/>
        <end position="20"/>
    </location>
</feature>
<evidence type="ECO:0000256" key="1">
    <source>
        <dbReference type="SAM" id="MobiDB-lite"/>
    </source>
</evidence>
<protein>
    <submittedName>
        <fullName evidence="2">Uncharacterized protein</fullName>
    </submittedName>
</protein>
<gene>
    <name evidence="2" type="ORF">GCM10010319_36540</name>
</gene>
<evidence type="ECO:0000313" key="2">
    <source>
        <dbReference type="EMBL" id="GAA0356019.1"/>
    </source>
</evidence>
<feature type="region of interest" description="Disordered" evidence="1">
    <location>
        <begin position="88"/>
        <end position="115"/>
    </location>
</feature>
<dbReference type="Proteomes" id="UP001500063">
    <property type="component" value="Unassembled WGS sequence"/>
</dbReference>